<dbReference type="AlphaFoldDB" id="A0A8U0IHR9"/>
<keyword evidence="3" id="KW-1185">Reference proteome</keyword>
<dbReference type="Proteomes" id="UP000830434">
    <property type="component" value="Chromosome"/>
</dbReference>
<protein>
    <submittedName>
        <fullName evidence="2">Rubrerythrin-like domain-containing protein</fullName>
    </submittedName>
</protein>
<dbReference type="RefSeq" id="WP_248655050.1">
    <property type="nucleotide sequence ID" value="NZ_CP096658.1"/>
</dbReference>
<dbReference type="EMBL" id="CP096658">
    <property type="protein sequence ID" value="UPW00640.1"/>
    <property type="molecule type" value="Genomic_DNA"/>
</dbReference>
<gene>
    <name evidence="2" type="ORF">M0R88_00715</name>
</gene>
<evidence type="ECO:0000259" key="1">
    <source>
        <dbReference type="Pfam" id="PF23455"/>
    </source>
</evidence>
<accession>A0A8U0IHR9</accession>
<evidence type="ECO:0000313" key="2">
    <source>
        <dbReference type="EMBL" id="UPW00640.1"/>
    </source>
</evidence>
<reference evidence="2" key="1">
    <citation type="submission" date="2022-04" db="EMBL/GenBank/DDBJ databases">
        <title>Diverse halophilic archaea isolated from saline environments.</title>
        <authorList>
            <person name="Cui H.-L."/>
        </authorList>
    </citation>
    <scope>NUCLEOTIDE SEQUENCE</scope>
    <source>
        <strain evidence="2">XZYJT40</strain>
    </source>
</reference>
<dbReference type="GeneID" id="72188332"/>
<dbReference type="InterPro" id="IPR055553">
    <property type="entry name" value="DUF7129"/>
</dbReference>
<dbReference type="NCBIfam" id="NF033497">
    <property type="entry name" value="rubre_like_arch"/>
    <property type="match status" value="1"/>
</dbReference>
<name>A0A8U0IHR9_9EURY</name>
<feature type="domain" description="DUF7129" evidence="1">
    <location>
        <begin position="8"/>
        <end position="49"/>
    </location>
</feature>
<dbReference type="KEGG" id="haxz:M0R88_00715"/>
<proteinExistence type="predicted"/>
<evidence type="ECO:0000313" key="3">
    <source>
        <dbReference type="Proteomes" id="UP000830434"/>
    </source>
</evidence>
<dbReference type="Pfam" id="PF23455">
    <property type="entry name" value="DUF7129"/>
    <property type="match status" value="1"/>
</dbReference>
<organism evidence="2 3">
    <name type="scientific">Halorussus gelatinilyticus</name>
    <dbReference type="NCBI Taxonomy" id="2937524"/>
    <lineage>
        <taxon>Archaea</taxon>
        <taxon>Methanobacteriati</taxon>
        <taxon>Methanobacteriota</taxon>
        <taxon>Stenosarchaea group</taxon>
        <taxon>Halobacteria</taxon>
        <taxon>Halobacteriales</taxon>
        <taxon>Haladaptataceae</taxon>
        <taxon>Halorussus</taxon>
    </lineage>
</organism>
<sequence>MKTRDPDYDADADYEYECLKCGETVSASSHPGECDDCGSAMRNRRMPCE</sequence>